<evidence type="ECO:0000313" key="2">
    <source>
        <dbReference type="EMBL" id="GLB49134.1"/>
    </source>
</evidence>
<dbReference type="Pfam" id="PF06167">
    <property type="entry name" value="Peptidase_M90"/>
    <property type="match status" value="1"/>
</dbReference>
<dbReference type="Gene3D" id="3.40.390.10">
    <property type="entry name" value="Collagenase (Catalytic Domain)"/>
    <property type="match status" value="1"/>
</dbReference>
<dbReference type="PANTHER" id="PTHR30164">
    <property type="entry name" value="MTFA PEPTIDASE"/>
    <property type="match status" value="1"/>
</dbReference>
<protein>
    <recommendedName>
        <fullName evidence="4">Zinc-dependent peptidase</fullName>
    </recommendedName>
</protein>
<reference evidence="2" key="1">
    <citation type="submission" date="2022-07" db="EMBL/GenBank/DDBJ databases">
        <title>Taxonomy of Novel Oxalotrophic and Methylotrophic Bacteria.</title>
        <authorList>
            <person name="Sahin N."/>
            <person name="Tani A."/>
        </authorList>
    </citation>
    <scope>NUCLEOTIDE SEQUENCE</scope>
    <source>
        <strain evidence="2">Y10</strain>
    </source>
</reference>
<keyword evidence="3" id="KW-1185">Reference proteome</keyword>
<dbReference type="InterPro" id="IPR024079">
    <property type="entry name" value="MetalloPept_cat_dom_sf"/>
</dbReference>
<organism evidence="2 3">
    <name type="scientific">Neptunitalea lumnitzerae</name>
    <dbReference type="NCBI Taxonomy" id="2965509"/>
    <lineage>
        <taxon>Bacteria</taxon>
        <taxon>Pseudomonadati</taxon>
        <taxon>Bacteroidota</taxon>
        <taxon>Flavobacteriia</taxon>
        <taxon>Flavobacteriales</taxon>
        <taxon>Flavobacteriaceae</taxon>
        <taxon>Neptunitalea</taxon>
    </lineage>
</organism>
<sequence length="293" mass="34669">MFTLGILLQSNFMQEDQSSNIYIISIILYFLIAFVILLNAYKLLDFIAFYFYKKPFLIHFPVFLKEFKNNVNKTVIEGNFPVYRYLSPIKQKIFNHRVVKFIEWKEFVGMDGMEVTEEMKVQVASCAVFLSFGMRYYDIPAIDTIIIYPDVYYSNLSDAYHKGEFNPMQRAIVLSWKHFLIGFEDSDDGINLGLHEFSHALFFSNFRESNTSADIFQDGLESLQQIYMNESKLEDLKNIGFLRPYGYNNFMEFFSVCVEMLVEKPIAFKQYHNELYMVIIRMLNFSFIEKKGR</sequence>
<evidence type="ECO:0000256" key="1">
    <source>
        <dbReference type="SAM" id="Phobius"/>
    </source>
</evidence>
<keyword evidence="1" id="KW-0472">Membrane</keyword>
<gene>
    <name evidence="2" type="ORF">Y10_15020</name>
</gene>
<proteinExistence type="predicted"/>
<dbReference type="Proteomes" id="UP001143543">
    <property type="component" value="Unassembled WGS sequence"/>
</dbReference>
<accession>A0ABQ5MIA9</accession>
<dbReference type="InterPro" id="IPR010384">
    <property type="entry name" value="MtfA_fam"/>
</dbReference>
<dbReference type="CDD" id="cd20170">
    <property type="entry name" value="Peptidase_M90-like"/>
    <property type="match status" value="1"/>
</dbReference>
<evidence type="ECO:0008006" key="4">
    <source>
        <dbReference type="Google" id="ProtNLM"/>
    </source>
</evidence>
<dbReference type="EMBL" id="BRVO01000001">
    <property type="protein sequence ID" value="GLB49134.1"/>
    <property type="molecule type" value="Genomic_DNA"/>
</dbReference>
<comment type="caution">
    <text evidence="2">The sequence shown here is derived from an EMBL/GenBank/DDBJ whole genome shotgun (WGS) entry which is preliminary data.</text>
</comment>
<keyword evidence="1" id="KW-0812">Transmembrane</keyword>
<dbReference type="Gene3D" id="1.10.472.150">
    <property type="entry name" value="Glucose-regulated metallo-peptidase M90, N-terminal domain"/>
    <property type="match status" value="1"/>
</dbReference>
<evidence type="ECO:0000313" key="3">
    <source>
        <dbReference type="Proteomes" id="UP001143543"/>
    </source>
</evidence>
<keyword evidence="1" id="KW-1133">Transmembrane helix</keyword>
<dbReference type="PANTHER" id="PTHR30164:SF2">
    <property type="entry name" value="PROTEIN MTFA"/>
    <property type="match status" value="1"/>
</dbReference>
<dbReference type="SUPFAM" id="SSF55486">
    <property type="entry name" value="Metalloproteases ('zincins'), catalytic domain"/>
    <property type="match status" value="1"/>
</dbReference>
<dbReference type="InterPro" id="IPR042252">
    <property type="entry name" value="MtfA_N"/>
</dbReference>
<name>A0ABQ5MIA9_9FLAO</name>
<feature type="transmembrane region" description="Helical" evidence="1">
    <location>
        <begin position="20"/>
        <end position="44"/>
    </location>
</feature>